<dbReference type="Proteomes" id="UP000664417">
    <property type="component" value="Unassembled WGS sequence"/>
</dbReference>
<comment type="caution">
    <text evidence="1">The sequence shown here is derived from an EMBL/GenBank/DDBJ whole genome shotgun (WGS) entry which is preliminary data.</text>
</comment>
<dbReference type="PIRSF" id="PIRSF029172">
    <property type="entry name" value="UCP029172_ABC_sbc_YnjB"/>
    <property type="match status" value="1"/>
</dbReference>
<dbReference type="RefSeq" id="WP_207861544.1">
    <property type="nucleotide sequence ID" value="NZ_JAFREP010000025.1"/>
</dbReference>
<keyword evidence="2" id="KW-1185">Reference proteome</keyword>
<accession>A0A8J7QFQ4</accession>
<dbReference type="Pfam" id="PF13416">
    <property type="entry name" value="SBP_bac_8"/>
    <property type="match status" value="1"/>
</dbReference>
<dbReference type="SUPFAM" id="SSF53850">
    <property type="entry name" value="Periplasmic binding protein-like II"/>
    <property type="match status" value="1"/>
</dbReference>
<sequence length="413" mass="46763">MSRRAHLLKNVGLVFWGCFFFSCGRPTATETQPPFDPLTAEWAEITQKSRDQTVNFAMWMGDPYINDYMRNWVVPRVKEQHGITLNLVPAQGGQIVSAIMTELEAGKKNSEYDMVWINGETFYQLRQINALFGPFTKQLPNAALIDFDNPFIGIDFQQPIDGYECPWGNVQLALIYNSERVTTPPQSRADLLAWVEKNPGRFTFDSTFTGMTLLKSWMIDIAGDPQILGGPFDEETYRQISTALWAYVRRLQPHLWRGGESFPNSLAQMHQMFANGELDFTMSNNDGEVDNKVLQGLFPETSRAYVPAYGTIQNSHYLGIIAGSPNKAAAMTVINFMISPAAQLEKQNPAVWGDGTVLDRAKLPATWSEKFASVPNRVHAPARETIQDRAHMELAPEYMIRLYEDFRREVLGE</sequence>
<proteinExistence type="predicted"/>
<evidence type="ECO:0000313" key="1">
    <source>
        <dbReference type="EMBL" id="MBO1321570.1"/>
    </source>
</evidence>
<protein>
    <submittedName>
        <fullName evidence="1">ABC transporter substrate-binding protein</fullName>
    </submittedName>
</protein>
<dbReference type="Gene3D" id="3.40.190.10">
    <property type="entry name" value="Periplasmic binding protein-like II"/>
    <property type="match status" value="2"/>
</dbReference>
<dbReference type="EMBL" id="JAFREP010000025">
    <property type="protein sequence ID" value="MBO1321570.1"/>
    <property type="molecule type" value="Genomic_DNA"/>
</dbReference>
<dbReference type="PROSITE" id="PS51257">
    <property type="entry name" value="PROKAR_LIPOPROTEIN"/>
    <property type="match status" value="1"/>
</dbReference>
<evidence type="ECO:0000313" key="2">
    <source>
        <dbReference type="Proteomes" id="UP000664417"/>
    </source>
</evidence>
<name>A0A8J7QFQ4_9BACT</name>
<organism evidence="1 2">
    <name type="scientific">Acanthopleuribacter pedis</name>
    <dbReference type="NCBI Taxonomy" id="442870"/>
    <lineage>
        <taxon>Bacteria</taxon>
        <taxon>Pseudomonadati</taxon>
        <taxon>Acidobacteriota</taxon>
        <taxon>Holophagae</taxon>
        <taxon>Acanthopleuribacterales</taxon>
        <taxon>Acanthopleuribacteraceae</taxon>
        <taxon>Acanthopleuribacter</taxon>
    </lineage>
</organism>
<dbReference type="InterPro" id="IPR006059">
    <property type="entry name" value="SBP"/>
</dbReference>
<dbReference type="PANTHER" id="PTHR42779">
    <property type="entry name" value="PROTEIN YNJB"/>
    <property type="match status" value="1"/>
</dbReference>
<dbReference type="AlphaFoldDB" id="A0A8J7QFQ4"/>
<reference evidence="1" key="1">
    <citation type="submission" date="2021-03" db="EMBL/GenBank/DDBJ databases">
        <authorList>
            <person name="Wang G."/>
        </authorList>
    </citation>
    <scope>NUCLEOTIDE SEQUENCE</scope>
    <source>
        <strain evidence="1">KCTC 12899</strain>
    </source>
</reference>
<gene>
    <name evidence="1" type="ORF">J3U88_24040</name>
</gene>
<dbReference type="NCBIfam" id="NF008633">
    <property type="entry name" value="PRK11622.1"/>
    <property type="match status" value="1"/>
</dbReference>
<dbReference type="InterPro" id="IPR027020">
    <property type="entry name" value="YnjB"/>
</dbReference>
<dbReference type="PANTHER" id="PTHR42779:SF1">
    <property type="entry name" value="PROTEIN YNJB"/>
    <property type="match status" value="1"/>
</dbReference>